<evidence type="ECO:0000313" key="1">
    <source>
        <dbReference type="EMBL" id="TDE34141.1"/>
    </source>
</evidence>
<evidence type="ECO:0000313" key="2">
    <source>
        <dbReference type="Proteomes" id="UP000294662"/>
    </source>
</evidence>
<gene>
    <name evidence="1" type="ORF">E1B25_20340</name>
</gene>
<sequence length="194" mass="21755">MDIAEQAEGEKRVRRMLVEPLLRRGLAKPGSLTKDMFDDMLKDLCSKLAYMSDLNIGALEEEVAGMAGGKARDRFPIANVILERAGRIQPPVDDGSPLIRAVFANRLGQDALDEGWAPELLASLRQTRRWPGTYVVRQIREQAASPVRHLRDVEAKLARDGEVPASDRQWRDRRLEVVEKCQRIADLASQGEQA</sequence>
<dbReference type="RefSeq" id="WP_132831421.1">
    <property type="nucleotide sequence ID" value="NZ_SMFP01000022.1"/>
</dbReference>
<protein>
    <submittedName>
        <fullName evidence="1">Uncharacterized protein</fullName>
    </submittedName>
</protein>
<dbReference type="OrthoDB" id="7778116at2"/>
<dbReference type="Proteomes" id="UP000294662">
    <property type="component" value="Unassembled WGS sequence"/>
</dbReference>
<accession>A0A4R5EHZ7</accession>
<reference evidence="1 2" key="1">
    <citation type="submission" date="2019-03" db="EMBL/GenBank/DDBJ databases">
        <authorList>
            <person name="Zhang S."/>
        </authorList>
    </citation>
    <scope>NUCLEOTIDE SEQUENCE [LARGE SCALE GENOMIC DNA]</scope>
    <source>
        <strain evidence="1 2">S4J41</strain>
    </source>
</reference>
<comment type="caution">
    <text evidence="1">The sequence shown here is derived from an EMBL/GenBank/DDBJ whole genome shotgun (WGS) entry which is preliminary data.</text>
</comment>
<dbReference type="AlphaFoldDB" id="A0A4R5EHZ7"/>
<organism evidence="1 2">
    <name type="scientific">Antarcticimicrobium sediminis</name>
    <dbReference type="NCBI Taxonomy" id="2546227"/>
    <lineage>
        <taxon>Bacteria</taxon>
        <taxon>Pseudomonadati</taxon>
        <taxon>Pseudomonadota</taxon>
        <taxon>Alphaproteobacteria</taxon>
        <taxon>Rhodobacterales</taxon>
        <taxon>Paracoccaceae</taxon>
        <taxon>Antarcticimicrobium</taxon>
    </lineage>
</organism>
<keyword evidence="2" id="KW-1185">Reference proteome</keyword>
<name>A0A4R5EHZ7_9RHOB</name>
<proteinExistence type="predicted"/>
<dbReference type="EMBL" id="SMFP01000022">
    <property type="protein sequence ID" value="TDE34141.1"/>
    <property type="molecule type" value="Genomic_DNA"/>
</dbReference>